<proteinExistence type="predicted"/>
<feature type="domain" description="Helix-turn-helix" evidence="2">
    <location>
        <begin position="14"/>
        <end position="58"/>
    </location>
</feature>
<dbReference type="InterPro" id="IPR010093">
    <property type="entry name" value="SinI_DNA-bd"/>
</dbReference>
<feature type="region of interest" description="Disordered" evidence="1">
    <location>
        <begin position="63"/>
        <end position="94"/>
    </location>
</feature>
<reference evidence="3 4" key="1">
    <citation type="submission" date="2016-08" db="EMBL/GenBank/DDBJ databases">
        <authorList>
            <person name="Grinspan D."/>
            <person name="Erlich J."/>
            <person name="Cui Z.D."/>
            <person name="Khazanchi R."/>
            <person name="Shaffer C.D."/>
            <person name="Hafer-Weston K.A."/>
            <person name="Elgin S.C.R."/>
            <person name="Klyczek K."/>
            <person name="Garlena R.A."/>
            <person name="Russell D.A."/>
            <person name="Pope W.H."/>
            <person name="Jacobs-Sera D."/>
            <person name="Hendrix R.W."/>
            <person name="Hatfull G.F."/>
        </authorList>
    </citation>
    <scope>NUCLEOTIDE SEQUENCE [LARGE SCALE GENOMIC DNA]</scope>
</reference>
<evidence type="ECO:0000256" key="1">
    <source>
        <dbReference type="SAM" id="MobiDB-lite"/>
    </source>
</evidence>
<dbReference type="Pfam" id="PF12728">
    <property type="entry name" value="HTH_17"/>
    <property type="match status" value="1"/>
</dbReference>
<evidence type="ECO:0000259" key="2">
    <source>
        <dbReference type="Pfam" id="PF12728"/>
    </source>
</evidence>
<protein>
    <submittedName>
        <fullName evidence="3">Excise</fullName>
    </submittedName>
</protein>
<dbReference type="EMBL" id="KX808132">
    <property type="protein sequence ID" value="APC43677.1"/>
    <property type="molecule type" value="Genomic_DNA"/>
</dbReference>
<dbReference type="GO" id="GO:0003677">
    <property type="term" value="F:DNA binding"/>
    <property type="evidence" value="ECO:0007669"/>
    <property type="project" value="InterPro"/>
</dbReference>
<organism evidence="3 4">
    <name type="scientific">Mycobacterium phage Amelie</name>
    <dbReference type="NCBI Taxonomy" id="1913035"/>
    <lineage>
        <taxon>Viruses</taxon>
        <taxon>Duplodnaviria</taxon>
        <taxon>Heunggongvirae</taxon>
        <taxon>Uroviricota</taxon>
        <taxon>Caudoviricetes</taxon>
        <taxon>Weiservirinae</taxon>
        <taxon>Anayavirus</taxon>
        <taxon>Anayavirus amelie</taxon>
    </lineage>
</organism>
<gene>
    <name evidence="3" type="ORF">SEA_AMELIE_40</name>
</gene>
<dbReference type="Proteomes" id="UP000225217">
    <property type="component" value="Segment"/>
</dbReference>
<accession>A0A1J0GQ20</accession>
<feature type="compositionally biased region" description="Basic residues" evidence="1">
    <location>
        <begin position="84"/>
        <end position="94"/>
    </location>
</feature>
<evidence type="ECO:0000313" key="3">
    <source>
        <dbReference type="EMBL" id="APC43677.1"/>
    </source>
</evidence>
<sequence length="94" mass="10488">MSSPATDLLTFPLAEVARRIPCSERWLTEQVRSGRIPGRKVGRHWRMTQDDIDAALESFRVSPASGRKSVAAPADRPLALTPTSRRRVRSRSCS</sequence>
<evidence type="ECO:0000313" key="4">
    <source>
        <dbReference type="Proteomes" id="UP000225217"/>
    </source>
</evidence>
<dbReference type="NCBIfam" id="TIGR01764">
    <property type="entry name" value="excise"/>
    <property type="match status" value="1"/>
</dbReference>
<name>A0A1J0GQ20_9CAUD</name>
<keyword evidence="4" id="KW-1185">Reference proteome</keyword>
<dbReference type="InterPro" id="IPR041657">
    <property type="entry name" value="HTH_17"/>
</dbReference>